<evidence type="ECO:0000313" key="4">
    <source>
        <dbReference type="Proteomes" id="UP000095284"/>
    </source>
</evidence>
<dbReference type="Proteomes" id="UP000582659">
    <property type="component" value="Unassembled WGS sequence"/>
</dbReference>
<reference evidence="6" key="1">
    <citation type="submission" date="2016-11" db="UniProtKB">
        <authorList>
            <consortium name="WormBaseParasite"/>
        </authorList>
    </citation>
    <scope>IDENTIFICATION</scope>
</reference>
<feature type="region of interest" description="Disordered" evidence="1">
    <location>
        <begin position="24"/>
        <end position="257"/>
    </location>
</feature>
<dbReference type="Proteomes" id="UP000095284">
    <property type="component" value="Unplaced"/>
</dbReference>
<feature type="signal peptide" evidence="2">
    <location>
        <begin position="1"/>
        <end position="20"/>
    </location>
</feature>
<proteinExistence type="predicted"/>
<keyword evidence="5" id="KW-1185">Reference proteome</keyword>
<feature type="chain" id="PRO_5035360234" evidence="2">
    <location>
        <begin position="21"/>
        <end position="257"/>
    </location>
</feature>
<dbReference type="WBParaSite" id="BXY_1560400.1">
    <property type="protein sequence ID" value="BXY_1560400.1"/>
    <property type="gene ID" value="BXY_1560400"/>
</dbReference>
<accession>A0A1I7SRE0</accession>
<organism evidence="4 6">
    <name type="scientific">Bursaphelenchus xylophilus</name>
    <name type="common">Pinewood nematode worm</name>
    <name type="synonym">Aphelenchoides xylophilus</name>
    <dbReference type="NCBI Taxonomy" id="6326"/>
    <lineage>
        <taxon>Eukaryota</taxon>
        <taxon>Metazoa</taxon>
        <taxon>Ecdysozoa</taxon>
        <taxon>Nematoda</taxon>
        <taxon>Chromadorea</taxon>
        <taxon>Rhabditida</taxon>
        <taxon>Tylenchina</taxon>
        <taxon>Tylenchomorpha</taxon>
        <taxon>Aphelenchoidea</taxon>
        <taxon>Aphelenchoididae</taxon>
        <taxon>Bursaphelenchus</taxon>
    </lineage>
</organism>
<evidence type="ECO:0000313" key="5">
    <source>
        <dbReference type="Proteomes" id="UP000659654"/>
    </source>
</evidence>
<feature type="compositionally biased region" description="Basic and acidic residues" evidence="1">
    <location>
        <begin position="128"/>
        <end position="153"/>
    </location>
</feature>
<feature type="compositionally biased region" description="Basic and acidic residues" evidence="1">
    <location>
        <begin position="89"/>
        <end position="104"/>
    </location>
</feature>
<feature type="compositionally biased region" description="Basic and acidic residues" evidence="1">
    <location>
        <begin position="63"/>
        <end position="79"/>
    </location>
</feature>
<protein>
    <submittedName>
        <fullName evidence="3">(pine wood nematode) hypothetical protein</fullName>
    </submittedName>
</protein>
<dbReference type="EMBL" id="CAJFCV020000002">
    <property type="protein sequence ID" value="CAG9102553.1"/>
    <property type="molecule type" value="Genomic_DNA"/>
</dbReference>
<evidence type="ECO:0000313" key="3">
    <source>
        <dbReference type="EMBL" id="CAD5218049.1"/>
    </source>
</evidence>
<feature type="compositionally biased region" description="Polar residues" evidence="1">
    <location>
        <begin position="217"/>
        <end position="243"/>
    </location>
</feature>
<keyword evidence="2" id="KW-0732">Signal</keyword>
<dbReference type="AlphaFoldDB" id="A0A1I7SRE0"/>
<evidence type="ECO:0000313" key="6">
    <source>
        <dbReference type="WBParaSite" id="BXY_1560400.1"/>
    </source>
</evidence>
<gene>
    <name evidence="3" type="ORF">BXYJ_LOCUS5442</name>
</gene>
<feature type="compositionally biased region" description="Acidic residues" evidence="1">
    <location>
        <begin position="154"/>
        <end position="174"/>
    </location>
</feature>
<reference evidence="3" key="2">
    <citation type="submission" date="2020-09" db="EMBL/GenBank/DDBJ databases">
        <authorList>
            <person name="Kikuchi T."/>
        </authorList>
    </citation>
    <scope>NUCLEOTIDE SEQUENCE</scope>
    <source>
        <strain evidence="3">Ka4C1</strain>
    </source>
</reference>
<name>A0A1I7SRE0_BURXY</name>
<evidence type="ECO:0000256" key="2">
    <source>
        <dbReference type="SAM" id="SignalP"/>
    </source>
</evidence>
<dbReference type="EMBL" id="CAJFDI010000002">
    <property type="protein sequence ID" value="CAD5218049.1"/>
    <property type="molecule type" value="Genomic_DNA"/>
</dbReference>
<feature type="compositionally biased region" description="Basic and acidic residues" evidence="1">
    <location>
        <begin position="197"/>
        <end position="216"/>
    </location>
</feature>
<dbReference type="Proteomes" id="UP000659654">
    <property type="component" value="Unassembled WGS sequence"/>
</dbReference>
<sequence length="257" mass="27880">MTAKFFIIFGVVATFYVVISAPIDTEDDREPSTGSEVAKREAGGTTAAPEPVAKRSPQNPLDDTIKVDDETAGRAKRQAESLQVTTETVFKRDTEGSSKVVEERGVDEEVEEKDVDKRSVEDSSPETVVKRGGEGSRADTGEDKGVRRKREDNASNEEEDEEGVEADEGDEDEGGVFGMGFGRKKRDNEAQNPNILIKREAQQKPDETQTEDKNPRESQPSGEAQETNQAATYNSGLSDSNGEAVSPIQAVTSHGVL</sequence>
<evidence type="ECO:0000256" key="1">
    <source>
        <dbReference type="SAM" id="MobiDB-lite"/>
    </source>
</evidence>